<keyword evidence="9" id="KW-0406">Ion transport</keyword>
<dbReference type="GO" id="GO:0015288">
    <property type="term" value="F:porin activity"/>
    <property type="evidence" value="ECO:0007669"/>
    <property type="project" value="UniProtKB-KW"/>
</dbReference>
<evidence type="ECO:0000256" key="13">
    <source>
        <dbReference type="ARBA" id="ARBA00023237"/>
    </source>
</evidence>
<dbReference type="GO" id="GO:0006811">
    <property type="term" value="P:monoatomic ion transport"/>
    <property type="evidence" value="ECO:0007669"/>
    <property type="project" value="UniProtKB-KW"/>
</dbReference>
<name>A0A1L3IA97_9RHOB</name>
<evidence type="ECO:0000256" key="6">
    <source>
        <dbReference type="ARBA" id="ARBA00022692"/>
    </source>
</evidence>
<evidence type="ECO:0000256" key="3">
    <source>
        <dbReference type="ARBA" id="ARBA00022448"/>
    </source>
</evidence>
<comment type="subcellular location">
    <subcellularLocation>
        <location evidence="1">Cell outer membrane</location>
        <topology evidence="1">Multi-pass membrane protein</topology>
    </subcellularLocation>
</comment>
<geneLocation type="plasmid" evidence="18">
    <name>pp97_a</name>
</geneLocation>
<dbReference type="GO" id="GO:0015159">
    <property type="term" value="F:polysaccharide transmembrane transporter activity"/>
    <property type="evidence" value="ECO:0007669"/>
    <property type="project" value="InterPro"/>
</dbReference>
<keyword evidence="17" id="KW-0614">Plasmid</keyword>
<keyword evidence="7" id="KW-0732">Signal</keyword>
<dbReference type="Pfam" id="PF22461">
    <property type="entry name" value="SLBB_2"/>
    <property type="match status" value="2"/>
</dbReference>
<gene>
    <name evidence="17" type="ORF">PhaeoP97_03611</name>
</gene>
<keyword evidence="6" id="KW-0812">Transmembrane</keyword>
<dbReference type="GO" id="GO:0046930">
    <property type="term" value="C:pore complex"/>
    <property type="evidence" value="ECO:0007669"/>
    <property type="project" value="UniProtKB-KW"/>
</dbReference>
<dbReference type="InterPro" id="IPR003715">
    <property type="entry name" value="Poly_export_N"/>
</dbReference>
<keyword evidence="3" id="KW-0813">Transport</keyword>
<dbReference type="GO" id="GO:0009279">
    <property type="term" value="C:cell outer membrane"/>
    <property type="evidence" value="ECO:0007669"/>
    <property type="project" value="UniProtKB-SubCell"/>
</dbReference>
<dbReference type="Gene3D" id="3.30.1950.10">
    <property type="entry name" value="wza like domain"/>
    <property type="match status" value="1"/>
</dbReference>
<dbReference type="InterPro" id="IPR049712">
    <property type="entry name" value="Poly_export"/>
</dbReference>
<evidence type="ECO:0000256" key="2">
    <source>
        <dbReference type="ARBA" id="ARBA00009450"/>
    </source>
</evidence>
<evidence type="ECO:0000256" key="10">
    <source>
        <dbReference type="ARBA" id="ARBA00023114"/>
    </source>
</evidence>
<keyword evidence="18" id="KW-1185">Reference proteome</keyword>
<evidence type="ECO:0000259" key="16">
    <source>
        <dbReference type="Pfam" id="PF22461"/>
    </source>
</evidence>
<keyword evidence="10" id="KW-0626">Porin</keyword>
<dbReference type="InterPro" id="IPR054765">
    <property type="entry name" value="SLBB_dom"/>
</dbReference>
<evidence type="ECO:0000256" key="4">
    <source>
        <dbReference type="ARBA" id="ARBA00022452"/>
    </source>
</evidence>
<feature type="domain" description="Polysaccharide export protein N-terminal" evidence="15">
    <location>
        <begin position="144"/>
        <end position="229"/>
    </location>
</feature>
<evidence type="ECO:0000313" key="17">
    <source>
        <dbReference type="EMBL" id="APG48963.1"/>
    </source>
</evidence>
<protein>
    <submittedName>
        <fullName evidence="17">Periplasmic protein involved in polysaccharide export</fullName>
    </submittedName>
</protein>
<keyword evidence="14" id="KW-0449">Lipoprotein</keyword>
<evidence type="ECO:0000256" key="14">
    <source>
        <dbReference type="ARBA" id="ARBA00023288"/>
    </source>
</evidence>
<feature type="domain" description="SLBB" evidence="16">
    <location>
        <begin position="236"/>
        <end position="313"/>
    </location>
</feature>
<keyword evidence="12" id="KW-0564">Palmitate</keyword>
<evidence type="ECO:0000256" key="5">
    <source>
        <dbReference type="ARBA" id="ARBA00022597"/>
    </source>
</evidence>
<sequence>MDWAIPGKYDDQTAGDAMTRCAIGDTHRATTTPTGGKTLRLISIICCATLTLAGCSTVYRSSDVIPGAGDGTQVRVIPLTGETVIQANRAPYAPQSLPDAYARSAGTGAGISVRGSGRLPDAPSTQVGVRNQQLVLKRPPEAPAMPYSIGVGDVVMLATPSTRNTLEELSGLLAAQNSRNGYTVQDDGAVNIPDVGRVRIAGLTIEDAEELLFQKLVEAQFDPTFSLEIAEFNSRRVSVGGAVGKPGVLPITLTPLYLSEALAAAGSVSVSDTDVSSVRIFRNGTLYQIPLKDFYASPDLQNTRLVSGDAVFVDTDFNLNRAERFFEQQIRLKQTTLAARAQELSELNTAISLRRNDNAEQRSTFEARETLGANDRDFVYLAGEVDIQTRYPLPYERQASLADALYDAGGGIARETGDVSQVYVLRASSDPREFGAVTAWHLNASSAANLTLATKFQLRPDDVVFVAENPVTKWGRTLRQITPSLITTPVAAAVN</sequence>
<dbReference type="PANTHER" id="PTHR33619:SF3">
    <property type="entry name" value="POLYSACCHARIDE EXPORT PROTEIN GFCE-RELATED"/>
    <property type="match status" value="1"/>
</dbReference>
<dbReference type="Proteomes" id="UP000183859">
    <property type="component" value="Plasmid pP97_a"/>
</dbReference>
<reference evidence="18" key="1">
    <citation type="submission" date="2016-07" db="EMBL/GenBank/DDBJ databases">
        <title>Phaeobacter portensis sp. nov., a tropodithietic acid producing bacterium isolated from a German harbor.</title>
        <authorList>
            <person name="Freese H.M."/>
            <person name="Bunk B."/>
            <person name="Breider S."/>
            <person name="Brinkhoff T."/>
        </authorList>
    </citation>
    <scope>NUCLEOTIDE SEQUENCE [LARGE SCALE GENOMIC DNA]</scope>
    <source>
        <strain evidence="18">P97</strain>
        <plasmid evidence="18">pp97_a</plasmid>
    </source>
</reference>
<dbReference type="AlphaFoldDB" id="A0A1L3IA97"/>
<keyword evidence="13" id="KW-0998">Cell outer membrane</keyword>
<dbReference type="PANTHER" id="PTHR33619">
    <property type="entry name" value="POLYSACCHARIDE EXPORT PROTEIN GFCE-RELATED"/>
    <property type="match status" value="1"/>
</dbReference>
<accession>A0A1L3IA97</accession>
<keyword evidence="5" id="KW-0762">Sugar transport</keyword>
<proteinExistence type="inferred from homology"/>
<dbReference type="KEGG" id="php:PhaeoP97_03611"/>
<evidence type="ECO:0000256" key="11">
    <source>
        <dbReference type="ARBA" id="ARBA00023136"/>
    </source>
</evidence>
<feature type="domain" description="SLBB" evidence="16">
    <location>
        <begin position="379"/>
        <end position="466"/>
    </location>
</feature>
<evidence type="ECO:0000256" key="1">
    <source>
        <dbReference type="ARBA" id="ARBA00004571"/>
    </source>
</evidence>
<keyword evidence="4" id="KW-1134">Transmembrane beta strand</keyword>
<evidence type="ECO:0000259" key="15">
    <source>
        <dbReference type="Pfam" id="PF02563"/>
    </source>
</evidence>
<keyword evidence="8" id="KW-0625">Polysaccharide transport</keyword>
<evidence type="ECO:0000256" key="9">
    <source>
        <dbReference type="ARBA" id="ARBA00023065"/>
    </source>
</evidence>
<evidence type="ECO:0000313" key="18">
    <source>
        <dbReference type="Proteomes" id="UP000183859"/>
    </source>
</evidence>
<keyword evidence="11" id="KW-0472">Membrane</keyword>
<evidence type="ECO:0000256" key="8">
    <source>
        <dbReference type="ARBA" id="ARBA00023047"/>
    </source>
</evidence>
<dbReference type="EMBL" id="CP016365">
    <property type="protein sequence ID" value="APG48963.1"/>
    <property type="molecule type" value="Genomic_DNA"/>
</dbReference>
<dbReference type="Pfam" id="PF02563">
    <property type="entry name" value="Poly_export"/>
    <property type="match status" value="1"/>
</dbReference>
<organism evidence="17 18">
    <name type="scientific">Phaeobacter porticola</name>
    <dbReference type="NCBI Taxonomy" id="1844006"/>
    <lineage>
        <taxon>Bacteria</taxon>
        <taxon>Pseudomonadati</taxon>
        <taxon>Pseudomonadota</taxon>
        <taxon>Alphaproteobacteria</taxon>
        <taxon>Rhodobacterales</taxon>
        <taxon>Roseobacteraceae</taxon>
        <taxon>Phaeobacter</taxon>
    </lineage>
</organism>
<evidence type="ECO:0000256" key="7">
    <source>
        <dbReference type="ARBA" id="ARBA00022729"/>
    </source>
</evidence>
<dbReference type="Gene3D" id="3.10.560.10">
    <property type="entry name" value="Outer membrane lipoprotein wza domain like"/>
    <property type="match status" value="2"/>
</dbReference>
<comment type="similarity">
    <text evidence="2">Belongs to the BexD/CtrA/VexA family.</text>
</comment>
<evidence type="ECO:0000256" key="12">
    <source>
        <dbReference type="ARBA" id="ARBA00023139"/>
    </source>
</evidence>